<protein>
    <submittedName>
        <fullName evidence="2">Lysophospholipase, alpha-beta hydrolase superfamily</fullName>
    </submittedName>
</protein>
<dbReference type="Pfam" id="PF12697">
    <property type="entry name" value="Abhydrolase_6"/>
    <property type="match status" value="1"/>
</dbReference>
<dbReference type="Gene3D" id="3.40.50.1820">
    <property type="entry name" value="alpha/beta hydrolase"/>
    <property type="match status" value="1"/>
</dbReference>
<gene>
    <name evidence="2" type="ORF">SAMN05421686_110122</name>
</gene>
<accession>A0A1N7PNV3</accession>
<dbReference type="SUPFAM" id="SSF53474">
    <property type="entry name" value="alpha/beta-Hydrolases"/>
    <property type="match status" value="1"/>
</dbReference>
<dbReference type="InterPro" id="IPR029058">
    <property type="entry name" value="AB_hydrolase_fold"/>
</dbReference>
<dbReference type="InterPro" id="IPR000073">
    <property type="entry name" value="AB_hydrolase_1"/>
</dbReference>
<dbReference type="EMBL" id="FTOH01000010">
    <property type="protein sequence ID" value="SIT12157.1"/>
    <property type="molecule type" value="Genomic_DNA"/>
</dbReference>
<evidence type="ECO:0000313" key="2">
    <source>
        <dbReference type="EMBL" id="SIT12157.1"/>
    </source>
</evidence>
<dbReference type="PANTHER" id="PTHR46438">
    <property type="entry name" value="ALPHA/BETA-HYDROLASES SUPERFAMILY PROTEIN"/>
    <property type="match status" value="1"/>
</dbReference>
<keyword evidence="2" id="KW-0378">Hydrolase</keyword>
<proteinExistence type="predicted"/>
<evidence type="ECO:0000259" key="1">
    <source>
        <dbReference type="Pfam" id="PF12697"/>
    </source>
</evidence>
<dbReference type="GO" id="GO:0016787">
    <property type="term" value="F:hydrolase activity"/>
    <property type="evidence" value="ECO:0007669"/>
    <property type="project" value="UniProtKB-KW"/>
</dbReference>
<dbReference type="Proteomes" id="UP000185639">
    <property type="component" value="Unassembled WGS sequence"/>
</dbReference>
<name>A0A1N7PNV3_9GAMM</name>
<organism evidence="2 3">
    <name type="scientific">Thalassolituus maritimus</name>
    <dbReference type="NCBI Taxonomy" id="484498"/>
    <lineage>
        <taxon>Bacteria</taxon>
        <taxon>Pseudomonadati</taxon>
        <taxon>Pseudomonadota</taxon>
        <taxon>Gammaproteobacteria</taxon>
        <taxon>Oceanospirillales</taxon>
        <taxon>Oceanospirillaceae</taxon>
        <taxon>Thalassolituus</taxon>
    </lineage>
</organism>
<dbReference type="STRING" id="484498.SAMN05421686_110122"/>
<keyword evidence="3" id="KW-1185">Reference proteome</keyword>
<dbReference type="OrthoDB" id="5290302at2"/>
<dbReference type="AlphaFoldDB" id="A0A1N7PNV3"/>
<dbReference type="PRINTS" id="PR00111">
    <property type="entry name" value="ABHYDROLASE"/>
</dbReference>
<evidence type="ECO:0000313" key="3">
    <source>
        <dbReference type="Proteomes" id="UP000185639"/>
    </source>
</evidence>
<feature type="domain" description="AB hydrolase-1" evidence="1">
    <location>
        <begin position="70"/>
        <end position="304"/>
    </location>
</feature>
<sequence length="324" mass="36566">MFSTLRGANVKELTYRNHSYWKNYLKYFPEALRRMDAEKIQEEWWRWGRSDIHLDRYVPTNDVQSPVKAILLHGGGGYSRLLAPYAQSLCEEGHEVVVPDLPGFGLTRADVDDIDYRRWVALVIDLIKREAELSEAPVFVMGASLGGMVAYAVSRNNPDVRGVIATTLCNPEMHDVREAFVRSPWIARYLWPLSRLIPGCVAQRIKLPIKWFGKMKAIANNPDLSLMVSKDKLGGGRCLPLSFLDSIFRLQPPSSLSGDAPVLLIHPAEDVWTPVALSDHFFAGIPGRKFRVILPECGHYPIEEEGLSVMKTTILKFISSECEN</sequence>
<reference evidence="3" key="1">
    <citation type="submission" date="2017-01" db="EMBL/GenBank/DDBJ databases">
        <authorList>
            <person name="Varghese N."/>
            <person name="Submissions S."/>
        </authorList>
    </citation>
    <scope>NUCLEOTIDE SEQUENCE [LARGE SCALE GENOMIC DNA]</scope>
    <source>
        <strain evidence="3">DSM 24913</strain>
    </source>
</reference>